<dbReference type="Proteomes" id="UP000250123">
    <property type="component" value="Chromosome SHEWBE"/>
</dbReference>
<dbReference type="SUPFAM" id="SSF50800">
    <property type="entry name" value="PK beta-barrel domain-like"/>
    <property type="match status" value="1"/>
</dbReference>
<protein>
    <submittedName>
        <fullName evidence="1">Molybdenum cofactor sulfurase</fullName>
    </submittedName>
</protein>
<evidence type="ECO:0000313" key="2">
    <source>
        <dbReference type="Proteomes" id="UP000250123"/>
    </source>
</evidence>
<dbReference type="EMBL" id="LS483452">
    <property type="protein sequence ID" value="SQH74414.1"/>
    <property type="molecule type" value="Genomic_DNA"/>
</dbReference>
<name>A0A330LYB6_9GAMM</name>
<dbReference type="AlphaFoldDB" id="A0A330LYB6"/>
<sequence length="78" mass="8165">MPAKLLVIRLSGLYLGEEVSDASGVFSGISHKKSSASLRVEIDRVMGDAQADPKHHGGLDRVLHISPGNIMASIVAGT</sequence>
<organism evidence="1 2">
    <name type="scientific">Shewanella benthica</name>
    <dbReference type="NCBI Taxonomy" id="43661"/>
    <lineage>
        <taxon>Bacteria</taxon>
        <taxon>Pseudomonadati</taxon>
        <taxon>Pseudomonadota</taxon>
        <taxon>Gammaproteobacteria</taxon>
        <taxon>Alteromonadales</taxon>
        <taxon>Shewanellaceae</taxon>
        <taxon>Shewanella</taxon>
    </lineage>
</organism>
<proteinExistence type="predicted"/>
<evidence type="ECO:0000313" key="1">
    <source>
        <dbReference type="EMBL" id="SQH74414.1"/>
    </source>
</evidence>
<gene>
    <name evidence="1" type="ORF">SHEWBE_0425</name>
</gene>
<reference evidence="2" key="1">
    <citation type="submission" date="2018-06" db="EMBL/GenBank/DDBJ databases">
        <authorList>
            <person name="Cea G.-C."/>
            <person name="William W."/>
        </authorList>
    </citation>
    <scope>NUCLEOTIDE SEQUENCE [LARGE SCALE GENOMIC DNA]</scope>
    <source>
        <strain evidence="2">DB21MT-2</strain>
    </source>
</reference>
<dbReference type="KEGG" id="sbk:SHEWBE_0425"/>
<dbReference type="Gene3D" id="2.40.33.20">
    <property type="entry name" value="PK beta-barrel domain-like"/>
    <property type="match status" value="1"/>
</dbReference>
<accession>A0A330LYB6</accession>
<dbReference type="InterPro" id="IPR011037">
    <property type="entry name" value="Pyrv_Knase-like_insert_dom_sf"/>
</dbReference>